<feature type="transmembrane region" description="Helical" evidence="6">
    <location>
        <begin position="34"/>
        <end position="57"/>
    </location>
</feature>
<reference evidence="8" key="1">
    <citation type="journal article" date="2019" name="MBio">
        <title>Virus Genomes from Deep Sea Sediments Expand the Ocean Megavirome and Support Independent Origins of Viral Gigantism.</title>
        <authorList>
            <person name="Backstrom D."/>
            <person name="Yutin N."/>
            <person name="Jorgensen S.L."/>
            <person name="Dharamshi J."/>
            <person name="Homa F."/>
            <person name="Zaremba-Niedwiedzka K."/>
            <person name="Spang A."/>
            <person name="Wolf Y.I."/>
            <person name="Koonin E.V."/>
            <person name="Ettema T.J."/>
        </authorList>
    </citation>
    <scope>NUCLEOTIDE SEQUENCE</scope>
</reference>
<dbReference type="InterPro" id="IPR033479">
    <property type="entry name" value="dCache_1"/>
</dbReference>
<keyword evidence="2" id="KW-1003">Cell membrane</keyword>
<evidence type="ECO:0000256" key="6">
    <source>
        <dbReference type="SAM" id="Phobius"/>
    </source>
</evidence>
<sequence>MSDYDGQKSVMLISVMFLKHVKEEWDKLPLKWKAILTLIVTAGVPLFVMTILCIIIVNATNLTTGIGSHSALHNQIEKNVVNLLLGSSNLYTKTLNMGAEGYVGIFGHAISDMYRANYSMGYTDSYFEYGDTYLAKPLTQDERQSKPVSFNHSAYYVPGAVPADISTFTQELNDTRDLSVHVDTFIKPLYKQYIDFVAGYIGFENTGLFRHYPGTGTIDTDPTRSYDPRIRGWYIGSKDAYTSTEYKGVTYSEPYRDFNGKGWMITLSQPIFDIETGQFVGVAGSDMLINTIKDNIQSLKLLESGKVTLFEISGIVVADREWDMDPNDPNLLRYDDLTNPKISNELWTQMVETNVGEKKSQAYKTDGKNYIVTINRLSDFGTKYLLATFVLTSEITKPIDKISTQMILFSVLTSIGLFVLFVVVSVAIFSCVIYGIHQITAPLDKMEDNIRKRLKNIGSDSTVKGLEDINKNIAMPSEIQDLIDHTNTMWDKIEEERKENTGFNPEINIYFDEHEFTTYQQVDDSKYPAVPNVPTPTAPIFNGQNNYGYTYNTNSANDDEIQIIE</sequence>
<dbReference type="Pfam" id="PF02743">
    <property type="entry name" value="dCache_1"/>
    <property type="match status" value="1"/>
</dbReference>
<evidence type="ECO:0000256" key="1">
    <source>
        <dbReference type="ARBA" id="ARBA00004651"/>
    </source>
</evidence>
<feature type="transmembrane region" description="Helical" evidence="6">
    <location>
        <begin position="407"/>
        <end position="436"/>
    </location>
</feature>
<keyword evidence="5 6" id="KW-0472">Membrane</keyword>
<evidence type="ECO:0000256" key="4">
    <source>
        <dbReference type="ARBA" id="ARBA00022989"/>
    </source>
</evidence>
<dbReference type="Gene3D" id="3.30.450.20">
    <property type="entry name" value="PAS domain"/>
    <property type="match status" value="2"/>
</dbReference>
<protein>
    <submittedName>
        <fullName evidence="8">Cache domain protein</fullName>
    </submittedName>
</protein>
<comment type="subcellular location">
    <subcellularLocation>
        <location evidence="1">Cell membrane</location>
        <topology evidence="1">Multi-pass membrane protein</topology>
    </subcellularLocation>
</comment>
<dbReference type="PANTHER" id="PTHR10166:SF37">
    <property type="entry name" value="STOLID, ISOFORM H"/>
    <property type="match status" value="1"/>
</dbReference>
<keyword evidence="3 6" id="KW-0812">Transmembrane</keyword>
<evidence type="ECO:0000256" key="2">
    <source>
        <dbReference type="ARBA" id="ARBA00022475"/>
    </source>
</evidence>
<evidence type="ECO:0000259" key="7">
    <source>
        <dbReference type="Pfam" id="PF02743"/>
    </source>
</evidence>
<dbReference type="GO" id="GO:0005886">
    <property type="term" value="C:plasma membrane"/>
    <property type="evidence" value="ECO:0007669"/>
    <property type="project" value="UniProtKB-SubCell"/>
</dbReference>
<dbReference type="EMBL" id="MK500409">
    <property type="protein sequence ID" value="QBK89203.1"/>
    <property type="molecule type" value="Genomic_DNA"/>
</dbReference>
<dbReference type="PANTHER" id="PTHR10166">
    <property type="entry name" value="VOLTAGE-DEPENDENT CALCIUM CHANNEL SUBUNIT ALPHA-2/DELTA-RELATED"/>
    <property type="match status" value="1"/>
</dbReference>
<dbReference type="InterPro" id="IPR051173">
    <property type="entry name" value="Ca_channel_alpha-2/delta"/>
</dbReference>
<name>A0A481Z124_9VIRU</name>
<dbReference type="CDD" id="cd12913">
    <property type="entry name" value="PDC1_MCP_like"/>
    <property type="match status" value="1"/>
</dbReference>
<gene>
    <name evidence="8" type="ORF">LCMiAC02_02980</name>
</gene>
<evidence type="ECO:0000256" key="3">
    <source>
        <dbReference type="ARBA" id="ARBA00022692"/>
    </source>
</evidence>
<evidence type="ECO:0000313" key="8">
    <source>
        <dbReference type="EMBL" id="QBK89203.1"/>
    </source>
</evidence>
<proteinExistence type="predicted"/>
<feature type="domain" description="Cache" evidence="7">
    <location>
        <begin position="185"/>
        <end position="381"/>
    </location>
</feature>
<evidence type="ECO:0000256" key="5">
    <source>
        <dbReference type="ARBA" id="ARBA00023136"/>
    </source>
</evidence>
<accession>A0A481Z124</accession>
<organism evidence="8">
    <name type="scientific">Mimivirus LCMiAC02</name>
    <dbReference type="NCBI Taxonomy" id="2506609"/>
    <lineage>
        <taxon>Viruses</taxon>
        <taxon>Varidnaviria</taxon>
        <taxon>Bamfordvirae</taxon>
        <taxon>Nucleocytoviricota</taxon>
        <taxon>Megaviricetes</taxon>
        <taxon>Imitervirales</taxon>
        <taxon>Mimiviridae</taxon>
        <taxon>Klosneuvirinae</taxon>
    </lineage>
</organism>
<keyword evidence="4 6" id="KW-1133">Transmembrane helix</keyword>